<reference evidence="4 5" key="1">
    <citation type="journal article" date="2019" name="Sci. Rep.">
        <title>Comparative genomics of chytrid fungi reveal insights into the obligate biotrophic and pathogenic lifestyle of Synchytrium endobioticum.</title>
        <authorList>
            <person name="van de Vossenberg B.T.L.H."/>
            <person name="Warris S."/>
            <person name="Nguyen H.D.T."/>
            <person name="van Gent-Pelzer M.P.E."/>
            <person name="Joly D.L."/>
            <person name="van de Geest H.C."/>
            <person name="Bonants P.J.M."/>
            <person name="Smith D.S."/>
            <person name="Levesque C.A."/>
            <person name="van der Lee T.A.J."/>
        </authorList>
    </citation>
    <scope>NUCLEOTIDE SEQUENCE [LARGE SCALE GENOMIC DNA]</scope>
    <source>
        <strain evidence="4 5">CBS 809.83</strain>
    </source>
</reference>
<sequence length="1227" mass="132026">MPPIPEPHSHAMPAPQVSAKGRIKASSDSSIPTSKPINNDFLYGAFAGIMLLVIAQWLCKYAWHAYYRIRYPSYEHILDCEECDAEAQNEHHQHDERQLLDDDDSDFEWPNSAAREHPPQSGHSPCSPGGDGEIVGGPEMARSTMDPPPPTAPPPPPLKTAPAEPPAARHCRLAVRALLHLTEISPEVIPQAFLFTTKGLRVGRGRANSKGSVARGSSSIAEPDADASKKDTRRSPPGGRSNNSKKRNSVGRRSTRTSLGRASGARAAAGILNKRMLAAAADHSPASSRSRAHAQLYGNLDQVNVDAFAALDHGVLSALQTATPVSSRKSLISSPETFRPPDEDANPFASTTVSKAPLTTSPTEEKDLCGNPVNSQPLEAQATKAIGPSVSQVASQQRDYKPRRMIRSMMEVSGNTPPTTAASATTPSSVKKRLTTSPLGGGTSGTQFFDARAPRRKGSTATANSRVSRHSGSDHLPSPTIPSTPQKSNIPTPYLTAEHAHEWTIPGYGRVRFTDHAPVAFKAVRGLFDYTFSELDESLARAFTVEMSAGKSDSIFFSTHNSRFLLKTLRGSELDNLKSFLPTYISHIIQHPATFLPRYLGLYTFERISNTSPTGSTTPGRQQPQQSQNQATNVEDALGNRFTVVLMAHAFDTDLDISAKYDFKGSNVGRQTLANHAVGTDSSTTSSTLSPGTAVTLKEMDFQRLLQVGGARKINVGPEAKARVMEQMKVDVELLRRWDFMDYSILIGVHRVPKPPPAPPPPPLRSQSAHNFSTPPRSSLLALDPFTPPPSFNWSSSIRNSSGKPSPIVIPSKLEEAPFLDESTMPPTSFSLSPTLDPFIPTVVNSLPLFQTAVKLLNGFIGGSQPVAAAKAPDNSVAAEDKECKHVNPPNDETMIDIDGASSTHGDHANGSPAESLSQCADDEQHQHRDTVLSDDDNGGNESEKSPGTRDCLSEEEGWEFSDTSIPFHKQFHGGLRGVDLDDKEVEHEVYYIGLIDILQKYNMIKWLERNIIRRPIFHNAARSLTQSDIPSSLSTLFYDYTSPHSPSSPSAAQPAATTPAAMTSTSSSAVASRSTTITLPATPQRNGSRKPSHAPAAAPLPVQRTWTYPTPSASPSATPSCNKDDLSQQNQSSSPPLPPQSQKPPPPPTTPGSSWAKTSTSTVSLPMPPPASKETSPSLATAATSAAAAPPLLTVWLPGMQNCENSVEEPGRYAERFMGFVDGILV</sequence>
<feature type="region of interest" description="Disordered" evidence="2">
    <location>
        <begin position="89"/>
        <end position="167"/>
    </location>
</feature>
<dbReference type="GO" id="GO:0005524">
    <property type="term" value="F:ATP binding"/>
    <property type="evidence" value="ECO:0007669"/>
    <property type="project" value="UniProtKB-UniRule"/>
</dbReference>
<feature type="compositionally biased region" description="Polar residues" evidence="2">
    <location>
        <begin position="209"/>
        <end position="220"/>
    </location>
</feature>
<feature type="compositionally biased region" description="Low complexity" evidence="2">
    <location>
        <begin position="416"/>
        <end position="429"/>
    </location>
</feature>
<feature type="compositionally biased region" description="Polar residues" evidence="2">
    <location>
        <begin position="481"/>
        <end position="491"/>
    </location>
</feature>
<keyword evidence="1" id="KW-0547">Nucleotide-binding</keyword>
<dbReference type="InterPro" id="IPR027483">
    <property type="entry name" value="PInositol-4-P-4/5-kinase_C_sf"/>
</dbReference>
<name>A0A507E0U3_9FUNG</name>
<feature type="region of interest" description="Disordered" evidence="2">
    <location>
        <begin position="880"/>
        <end position="954"/>
    </location>
</feature>
<dbReference type="PANTHER" id="PTHR23086">
    <property type="entry name" value="PHOSPHATIDYLINOSITOL-4-PHOSPHATE 5-KINASE"/>
    <property type="match status" value="1"/>
</dbReference>
<feature type="region of interest" description="Disordered" evidence="2">
    <location>
        <begin position="1043"/>
        <end position="1184"/>
    </location>
</feature>
<dbReference type="GO" id="GO:0016308">
    <property type="term" value="F:1-phosphatidylinositol-4-phosphate 5-kinase activity"/>
    <property type="evidence" value="ECO:0007669"/>
    <property type="project" value="TreeGrafter"/>
</dbReference>
<dbReference type="Gene3D" id="3.30.800.10">
    <property type="entry name" value="Phosphatidylinositol Phosphate Kinase II Beta"/>
    <property type="match status" value="1"/>
</dbReference>
<dbReference type="PANTHER" id="PTHR23086:SF8">
    <property type="entry name" value="PHOSPHATIDYLINOSITOL 5-PHOSPHATE 4-KINASE, ISOFORM A"/>
    <property type="match status" value="1"/>
</dbReference>
<feature type="region of interest" description="Disordered" evidence="2">
    <location>
        <begin position="411"/>
        <end position="492"/>
    </location>
</feature>
<feature type="compositionally biased region" description="Polar residues" evidence="2">
    <location>
        <begin position="765"/>
        <end position="777"/>
    </location>
</feature>
<evidence type="ECO:0000259" key="3">
    <source>
        <dbReference type="PROSITE" id="PS51455"/>
    </source>
</evidence>
<feature type="compositionally biased region" description="Polar residues" evidence="2">
    <location>
        <begin position="348"/>
        <end position="362"/>
    </location>
</feature>
<evidence type="ECO:0000313" key="5">
    <source>
        <dbReference type="Proteomes" id="UP000318582"/>
    </source>
</evidence>
<feature type="region of interest" description="Disordered" evidence="2">
    <location>
        <begin position="611"/>
        <end position="631"/>
    </location>
</feature>
<comment type="caution">
    <text evidence="4">The sequence shown here is derived from an EMBL/GenBank/DDBJ whole genome shotgun (WGS) entry which is preliminary data.</text>
</comment>
<dbReference type="AlphaFoldDB" id="A0A507E0U3"/>
<feature type="compositionally biased region" description="Pro residues" evidence="2">
    <location>
        <begin position="1136"/>
        <end position="1151"/>
    </location>
</feature>
<dbReference type="GO" id="GO:0005886">
    <property type="term" value="C:plasma membrane"/>
    <property type="evidence" value="ECO:0007669"/>
    <property type="project" value="TreeGrafter"/>
</dbReference>
<dbReference type="InterPro" id="IPR023610">
    <property type="entry name" value="PInositol-4/5-P-5/4-kinase"/>
</dbReference>
<keyword evidence="5" id="KW-1185">Reference proteome</keyword>
<dbReference type="InterPro" id="IPR027484">
    <property type="entry name" value="PInositol-4-P-5-kinase_N"/>
</dbReference>
<keyword evidence="1" id="KW-0808">Transferase</keyword>
<feature type="domain" description="PIPK" evidence="3">
    <location>
        <begin position="450"/>
        <end position="1046"/>
    </location>
</feature>
<gene>
    <name evidence="4" type="ORF">PhCBS80983_g04340</name>
</gene>
<dbReference type="Gene3D" id="3.30.810.10">
    <property type="entry name" value="2-Layer Sandwich"/>
    <property type="match status" value="1"/>
</dbReference>
<evidence type="ECO:0000256" key="1">
    <source>
        <dbReference type="PROSITE-ProRule" id="PRU00781"/>
    </source>
</evidence>
<feature type="compositionally biased region" description="Pro residues" evidence="2">
    <location>
        <begin position="754"/>
        <end position="764"/>
    </location>
</feature>
<feature type="region of interest" description="Disordered" evidence="2">
    <location>
        <begin position="753"/>
        <end position="780"/>
    </location>
</feature>
<feature type="compositionally biased region" description="Basic residues" evidence="2">
    <location>
        <begin position="243"/>
        <end position="255"/>
    </location>
</feature>
<feature type="compositionally biased region" description="Polar residues" evidence="2">
    <location>
        <begin position="1153"/>
        <end position="1165"/>
    </location>
</feature>
<dbReference type="Proteomes" id="UP000318582">
    <property type="component" value="Unassembled WGS sequence"/>
</dbReference>
<feature type="compositionally biased region" description="Low complexity" evidence="2">
    <location>
        <begin position="1110"/>
        <end position="1121"/>
    </location>
</feature>
<feature type="compositionally biased region" description="Low complexity" evidence="2">
    <location>
        <begin position="1043"/>
        <end position="1079"/>
    </location>
</feature>
<feature type="compositionally biased region" description="Basic and acidic residues" evidence="2">
    <location>
        <begin position="923"/>
        <end position="932"/>
    </location>
</feature>
<dbReference type="Pfam" id="PF01504">
    <property type="entry name" value="PIP5K"/>
    <property type="match status" value="1"/>
</dbReference>
<feature type="compositionally biased region" description="Basic and acidic residues" evidence="2">
    <location>
        <begin position="89"/>
        <end position="100"/>
    </location>
</feature>
<dbReference type="PROSITE" id="PS51455">
    <property type="entry name" value="PIPK"/>
    <property type="match status" value="1"/>
</dbReference>
<evidence type="ECO:0000256" key="2">
    <source>
        <dbReference type="SAM" id="MobiDB-lite"/>
    </source>
</evidence>
<dbReference type="STRING" id="109895.A0A507E0U3"/>
<dbReference type="SMART" id="SM00330">
    <property type="entry name" value="PIPKc"/>
    <property type="match status" value="1"/>
</dbReference>
<keyword evidence="1" id="KW-0067">ATP-binding</keyword>
<proteinExistence type="predicted"/>
<dbReference type="CDD" id="cd00139">
    <property type="entry name" value="PIPKc"/>
    <property type="match status" value="1"/>
</dbReference>
<organism evidence="4 5">
    <name type="scientific">Powellomyces hirtus</name>
    <dbReference type="NCBI Taxonomy" id="109895"/>
    <lineage>
        <taxon>Eukaryota</taxon>
        <taxon>Fungi</taxon>
        <taxon>Fungi incertae sedis</taxon>
        <taxon>Chytridiomycota</taxon>
        <taxon>Chytridiomycota incertae sedis</taxon>
        <taxon>Chytridiomycetes</taxon>
        <taxon>Spizellomycetales</taxon>
        <taxon>Powellomycetaceae</taxon>
        <taxon>Powellomyces</taxon>
    </lineage>
</organism>
<dbReference type="SUPFAM" id="SSF56104">
    <property type="entry name" value="SAICAR synthase-like"/>
    <property type="match status" value="2"/>
</dbReference>
<dbReference type="EMBL" id="QEAQ01000067">
    <property type="protein sequence ID" value="TPX56680.1"/>
    <property type="molecule type" value="Genomic_DNA"/>
</dbReference>
<feature type="region of interest" description="Disordered" evidence="2">
    <location>
        <begin position="203"/>
        <end position="264"/>
    </location>
</feature>
<keyword evidence="1" id="KW-0418">Kinase</keyword>
<dbReference type="InterPro" id="IPR002498">
    <property type="entry name" value="PInositol-4-P-4/5-kinase_core"/>
</dbReference>
<protein>
    <recommendedName>
        <fullName evidence="3">PIPK domain-containing protein</fullName>
    </recommendedName>
</protein>
<feature type="region of interest" description="Disordered" evidence="2">
    <location>
        <begin position="330"/>
        <end position="368"/>
    </location>
</feature>
<evidence type="ECO:0000313" key="4">
    <source>
        <dbReference type="EMBL" id="TPX56680.1"/>
    </source>
</evidence>
<feature type="compositionally biased region" description="Pro residues" evidence="2">
    <location>
        <begin position="146"/>
        <end position="165"/>
    </location>
</feature>
<accession>A0A507E0U3</accession>
<dbReference type="GO" id="GO:0046854">
    <property type="term" value="P:phosphatidylinositol phosphate biosynthetic process"/>
    <property type="evidence" value="ECO:0007669"/>
    <property type="project" value="TreeGrafter"/>
</dbReference>